<dbReference type="InterPro" id="IPR010982">
    <property type="entry name" value="Lambda_DNA-bd_dom_sf"/>
</dbReference>
<dbReference type="PANTHER" id="PTHR30146:SF109">
    <property type="entry name" value="HTH-TYPE TRANSCRIPTIONAL REGULATOR GALS"/>
    <property type="match status" value="1"/>
</dbReference>
<protein>
    <recommendedName>
        <fullName evidence="4">HTH lacI-type domain-containing protein</fullName>
    </recommendedName>
</protein>
<organism evidence="5 6">
    <name type="scientific">Photobacterium lutimaris</name>
    <dbReference type="NCBI Taxonomy" id="388278"/>
    <lineage>
        <taxon>Bacteria</taxon>
        <taxon>Pseudomonadati</taxon>
        <taxon>Pseudomonadota</taxon>
        <taxon>Gammaproteobacteria</taxon>
        <taxon>Vibrionales</taxon>
        <taxon>Vibrionaceae</taxon>
        <taxon>Photobacterium</taxon>
    </lineage>
</organism>
<dbReference type="Proteomes" id="UP000241222">
    <property type="component" value="Unassembled WGS sequence"/>
</dbReference>
<keyword evidence="3" id="KW-0804">Transcription</keyword>
<dbReference type="GO" id="GO:0003700">
    <property type="term" value="F:DNA-binding transcription factor activity"/>
    <property type="evidence" value="ECO:0007669"/>
    <property type="project" value="TreeGrafter"/>
</dbReference>
<reference evidence="5 6" key="1">
    <citation type="submission" date="2018-03" db="EMBL/GenBank/DDBJ databases">
        <title>Whole genome sequencing of Histamine producing bacteria.</title>
        <authorList>
            <person name="Butler K."/>
        </authorList>
    </citation>
    <scope>NUCLEOTIDE SEQUENCE [LARGE SCALE GENOMIC DNA]</scope>
    <source>
        <strain evidence="5 6">JCM 13586</strain>
    </source>
</reference>
<dbReference type="CDD" id="cd01392">
    <property type="entry name" value="HTH_LacI"/>
    <property type="match status" value="1"/>
</dbReference>
<proteinExistence type="predicted"/>
<dbReference type="AlphaFoldDB" id="A0A2T3IZ92"/>
<accession>A0A2T3IZ92</accession>
<keyword evidence="2" id="KW-0238">DNA-binding</keyword>
<feature type="domain" description="HTH lacI-type" evidence="4">
    <location>
        <begin position="25"/>
        <end position="60"/>
    </location>
</feature>
<sequence>MLYAINIVKAKIKLKRVSCGKRKRITIADIAKLAGVSKTTASMVLNGRASTFRIKDETRKGSLFQYLESWSVYAEGLIKRQVDGLVITSSHTNDAYYQNLSKQIPVLQLDRHIGQSSLPMVITDAAKVTANIKL</sequence>
<evidence type="ECO:0000256" key="3">
    <source>
        <dbReference type="ARBA" id="ARBA00023163"/>
    </source>
</evidence>
<evidence type="ECO:0000313" key="5">
    <source>
        <dbReference type="EMBL" id="PSU33958.1"/>
    </source>
</evidence>
<name>A0A2T3IZ92_9GAMM</name>
<evidence type="ECO:0000256" key="1">
    <source>
        <dbReference type="ARBA" id="ARBA00023015"/>
    </source>
</evidence>
<evidence type="ECO:0000313" key="6">
    <source>
        <dbReference type="Proteomes" id="UP000241222"/>
    </source>
</evidence>
<evidence type="ECO:0000259" key="4">
    <source>
        <dbReference type="PROSITE" id="PS50932"/>
    </source>
</evidence>
<dbReference type="Pfam" id="PF00356">
    <property type="entry name" value="LacI"/>
    <property type="match status" value="1"/>
</dbReference>
<keyword evidence="1" id="KW-0805">Transcription regulation</keyword>
<dbReference type="InterPro" id="IPR028082">
    <property type="entry name" value="Peripla_BP_I"/>
</dbReference>
<dbReference type="SUPFAM" id="SSF47413">
    <property type="entry name" value="lambda repressor-like DNA-binding domains"/>
    <property type="match status" value="1"/>
</dbReference>
<dbReference type="PRINTS" id="PR00036">
    <property type="entry name" value="HTHLACI"/>
</dbReference>
<keyword evidence="6" id="KW-1185">Reference proteome</keyword>
<dbReference type="InterPro" id="IPR000843">
    <property type="entry name" value="HTH_LacI"/>
</dbReference>
<dbReference type="SUPFAM" id="SSF53822">
    <property type="entry name" value="Periplasmic binding protein-like I"/>
    <property type="match status" value="1"/>
</dbReference>
<dbReference type="PROSITE" id="PS50932">
    <property type="entry name" value="HTH_LACI_2"/>
    <property type="match status" value="1"/>
</dbReference>
<dbReference type="GO" id="GO:0000976">
    <property type="term" value="F:transcription cis-regulatory region binding"/>
    <property type="evidence" value="ECO:0007669"/>
    <property type="project" value="TreeGrafter"/>
</dbReference>
<evidence type="ECO:0000256" key="2">
    <source>
        <dbReference type="ARBA" id="ARBA00023125"/>
    </source>
</evidence>
<dbReference type="EMBL" id="PYMH01000004">
    <property type="protein sequence ID" value="PSU33958.1"/>
    <property type="molecule type" value="Genomic_DNA"/>
</dbReference>
<dbReference type="PANTHER" id="PTHR30146">
    <property type="entry name" value="LACI-RELATED TRANSCRIPTIONAL REPRESSOR"/>
    <property type="match status" value="1"/>
</dbReference>
<dbReference type="Gene3D" id="1.10.260.40">
    <property type="entry name" value="lambda repressor-like DNA-binding domains"/>
    <property type="match status" value="1"/>
</dbReference>
<gene>
    <name evidence="5" type="ORF">C9I99_11375</name>
</gene>
<dbReference type="PROSITE" id="PS00356">
    <property type="entry name" value="HTH_LACI_1"/>
    <property type="match status" value="1"/>
</dbReference>
<dbReference type="OrthoDB" id="7055227at2"/>
<comment type="caution">
    <text evidence="5">The sequence shown here is derived from an EMBL/GenBank/DDBJ whole genome shotgun (WGS) entry which is preliminary data.</text>
</comment>
<dbReference type="Gene3D" id="3.40.50.2300">
    <property type="match status" value="1"/>
</dbReference>
<dbReference type="SMART" id="SM00354">
    <property type="entry name" value="HTH_LACI"/>
    <property type="match status" value="1"/>
</dbReference>